<evidence type="ECO:0000313" key="10">
    <source>
        <dbReference type="EMBL" id="RSH93839.1"/>
    </source>
</evidence>
<feature type="compositionally biased region" description="Basic and acidic residues" evidence="6">
    <location>
        <begin position="549"/>
        <end position="558"/>
    </location>
</feature>
<dbReference type="InterPro" id="IPR040382">
    <property type="entry name" value="NOL10/Enp2"/>
</dbReference>
<evidence type="ECO:0000259" key="8">
    <source>
        <dbReference type="Pfam" id="PF23097"/>
    </source>
</evidence>
<gene>
    <name evidence="10" type="ORF">EHS25_006488</name>
</gene>
<dbReference type="Gene3D" id="2.130.10.10">
    <property type="entry name" value="YVTN repeat-like/Quinoprotein amine dehydrogenase"/>
    <property type="match status" value="1"/>
</dbReference>
<dbReference type="AlphaFoldDB" id="A0A427YS06"/>
<keyword evidence="4" id="KW-0677">Repeat</keyword>
<feature type="compositionally biased region" description="Basic and acidic residues" evidence="6">
    <location>
        <begin position="673"/>
        <end position="684"/>
    </location>
</feature>
<evidence type="ECO:0000256" key="6">
    <source>
        <dbReference type="SAM" id="MobiDB-lite"/>
    </source>
</evidence>
<dbReference type="Proteomes" id="UP000279259">
    <property type="component" value="Unassembled WGS sequence"/>
</dbReference>
<evidence type="ECO:0000256" key="5">
    <source>
        <dbReference type="ARBA" id="ARBA00023242"/>
    </source>
</evidence>
<evidence type="ECO:0000256" key="1">
    <source>
        <dbReference type="ARBA" id="ARBA00004604"/>
    </source>
</evidence>
<reference evidence="10 11" key="1">
    <citation type="submission" date="2018-11" db="EMBL/GenBank/DDBJ databases">
        <title>Genome sequence of Saitozyma podzolica DSM 27192.</title>
        <authorList>
            <person name="Aliyu H."/>
            <person name="Gorte O."/>
            <person name="Ochsenreither K."/>
        </authorList>
    </citation>
    <scope>NUCLEOTIDE SEQUENCE [LARGE SCALE GENOMIC DNA]</scope>
    <source>
        <strain evidence="10 11">DSM 27192</strain>
    </source>
</reference>
<keyword evidence="3" id="KW-0853">WD repeat</keyword>
<dbReference type="GO" id="GO:0032040">
    <property type="term" value="C:small-subunit processome"/>
    <property type="evidence" value="ECO:0007669"/>
    <property type="project" value="TreeGrafter"/>
</dbReference>
<feature type="compositionally biased region" description="Acidic residues" evidence="6">
    <location>
        <begin position="776"/>
        <end position="785"/>
    </location>
</feature>
<evidence type="ECO:0000313" key="11">
    <source>
        <dbReference type="Proteomes" id="UP000279259"/>
    </source>
</evidence>
<dbReference type="SUPFAM" id="SSF50978">
    <property type="entry name" value="WD40 repeat-like"/>
    <property type="match status" value="1"/>
</dbReference>
<dbReference type="Pfam" id="PF08159">
    <property type="entry name" value="NUC153"/>
    <property type="match status" value="1"/>
</dbReference>
<dbReference type="InterPro" id="IPR056551">
    <property type="entry name" value="Beta-prop_NOL10_N"/>
</dbReference>
<keyword evidence="11" id="KW-1185">Reference proteome</keyword>
<feature type="compositionally biased region" description="Acidic residues" evidence="6">
    <location>
        <begin position="645"/>
        <end position="672"/>
    </location>
</feature>
<dbReference type="InterPro" id="IPR015943">
    <property type="entry name" value="WD40/YVTN_repeat-like_dom_sf"/>
</dbReference>
<dbReference type="PANTHER" id="PTHR14927:SF0">
    <property type="entry name" value="NUCLEOLAR PROTEIN 10"/>
    <property type="match status" value="1"/>
</dbReference>
<feature type="compositionally biased region" description="Polar residues" evidence="6">
    <location>
        <begin position="698"/>
        <end position="707"/>
    </location>
</feature>
<evidence type="ECO:0000256" key="4">
    <source>
        <dbReference type="ARBA" id="ARBA00022737"/>
    </source>
</evidence>
<feature type="region of interest" description="Disordered" evidence="6">
    <location>
        <begin position="626"/>
        <end position="850"/>
    </location>
</feature>
<dbReference type="InterPro" id="IPR012580">
    <property type="entry name" value="NUC153"/>
</dbReference>
<evidence type="ECO:0000256" key="2">
    <source>
        <dbReference type="ARBA" id="ARBA00005264"/>
    </source>
</evidence>
<dbReference type="STRING" id="1890683.A0A427YS06"/>
<comment type="similarity">
    <text evidence="2">Belongs to the WD repeat NOL10/ENP2 family.</text>
</comment>
<proteinExistence type="inferred from homology"/>
<evidence type="ECO:0000256" key="3">
    <source>
        <dbReference type="ARBA" id="ARBA00022574"/>
    </source>
</evidence>
<feature type="compositionally biased region" description="Acidic residues" evidence="6">
    <location>
        <begin position="559"/>
        <end position="582"/>
    </location>
</feature>
<feature type="compositionally biased region" description="Polar residues" evidence="6">
    <location>
        <begin position="723"/>
        <end position="737"/>
    </location>
</feature>
<dbReference type="GO" id="GO:0030686">
    <property type="term" value="C:90S preribosome"/>
    <property type="evidence" value="ECO:0007669"/>
    <property type="project" value="TreeGrafter"/>
</dbReference>
<dbReference type="InterPro" id="IPR056550">
    <property type="entry name" value="NOL10_2nd"/>
</dbReference>
<dbReference type="InterPro" id="IPR036322">
    <property type="entry name" value="WD40_repeat_dom_sf"/>
</dbReference>
<comment type="caution">
    <text evidence="10">The sequence shown here is derived from an EMBL/GenBank/DDBJ whole genome shotgun (WGS) entry which is preliminary data.</text>
</comment>
<feature type="region of interest" description="Disordered" evidence="6">
    <location>
        <begin position="549"/>
        <end position="610"/>
    </location>
</feature>
<feature type="compositionally biased region" description="Basic and acidic residues" evidence="6">
    <location>
        <begin position="791"/>
        <end position="830"/>
    </location>
</feature>
<dbReference type="OrthoDB" id="273340at2759"/>
<organism evidence="10 11">
    <name type="scientific">Saitozyma podzolica</name>
    <dbReference type="NCBI Taxonomy" id="1890683"/>
    <lineage>
        <taxon>Eukaryota</taxon>
        <taxon>Fungi</taxon>
        <taxon>Dikarya</taxon>
        <taxon>Basidiomycota</taxon>
        <taxon>Agaricomycotina</taxon>
        <taxon>Tremellomycetes</taxon>
        <taxon>Tremellales</taxon>
        <taxon>Trimorphomycetaceae</taxon>
        <taxon>Saitozyma</taxon>
    </lineage>
</organism>
<dbReference type="EMBL" id="RSCD01000003">
    <property type="protein sequence ID" value="RSH93839.1"/>
    <property type="molecule type" value="Genomic_DNA"/>
</dbReference>
<dbReference type="PANTHER" id="PTHR14927">
    <property type="entry name" value="NUCLEOLAR PROTEIN 10"/>
    <property type="match status" value="1"/>
</dbReference>
<name>A0A427YS06_9TREE</name>
<dbReference type="Pfam" id="PF23097">
    <property type="entry name" value="NOL10_2nd"/>
    <property type="match status" value="1"/>
</dbReference>
<keyword evidence="5" id="KW-0539">Nucleus</keyword>
<evidence type="ECO:0000259" key="9">
    <source>
        <dbReference type="Pfam" id="PF23098"/>
    </source>
</evidence>
<comment type="subcellular location">
    <subcellularLocation>
        <location evidence="1">Nucleus</location>
        <location evidence="1">Nucleolus</location>
    </subcellularLocation>
</comment>
<protein>
    <submittedName>
        <fullName evidence="10">Uncharacterized protein</fullName>
    </submittedName>
</protein>
<sequence>MSFPKVYTVNGPSTTTASSLPSWLAVKSRPTRTAAGHKKRVKTQHQIGQLELVQDFAFPESAIRIKTTPDGLHAIGTGSYKPMMKVWDLEMLTVKFERVTDAENVDFVVRRVDLTTVVAVSNPWSLLRPLSMPSTSLGGFGDHRPLLRLNSCYPPSATRSLPLSPHPVGLHHSVRLPTYGRSLAYHSPSADALIACTGPEIYRFNLEEGRYMTPLTIARGWGSDPLASEVEGTNVVDVNPRHGLWSFGLDGGGGVVEFWDPRSRSALTRLKLPASTLLPAQSFDPNSILTHDPPKLSVTALSSHPTDGLSLAVGTSTGHTLLYDLRSPTPFAIKDQGYGEPIKTVDWLRGGGAQEDNGRVVSADSKVIKIWDKTDPSGNKLSLHPPATLTHLHPVPNSGLLFVACDAAQLSSYYIPELGPAPKWAGFLDSVTEELADDLKSGAGAYSDFKFVDKAELDTLNLTHLIGTPALKPYMHGYFLSLKLYTTARLIANPQSYEEYRDRLVSDRLAAKAESRIRAKREQPKVNKALAERLRRAQEREEAIAAKKAEKRRLAGEREPDEAEEDGEPEGESDEEGDEIDDGEGRAKKGDKAKAREGLLNDPRFKDLWENPDFEVDEGSREFALLNPATVDNAANAANRKTAVEEEEDESDRESSDLQESEDEEDEEDDDDKSASEESDDGVRPRKLAPGSRRFFTFDNSTSTAGPSRQPRLVVGGSDVPRASQTFGQRLHTSSRPGKSAAQKTQDDGIIAMRRGLDGGMEMSFVPKSRARGDGGADDDDEQDEYSGGTRRREREARGKIERFGAGMEKGEDVVRQRERELESAEEQRQGRTKRRHPGRSASKNVFRKR</sequence>
<dbReference type="GO" id="GO:0000462">
    <property type="term" value="P:maturation of SSU-rRNA from tricistronic rRNA transcript (SSU-rRNA, 5.8S rRNA, LSU-rRNA)"/>
    <property type="evidence" value="ECO:0007669"/>
    <property type="project" value="TreeGrafter"/>
</dbReference>
<feature type="domain" description="Nucleolar protein 10-like N-terminal" evidence="9">
    <location>
        <begin position="169"/>
        <end position="437"/>
    </location>
</feature>
<accession>A0A427YS06</accession>
<feature type="compositionally biased region" description="Basic and acidic residues" evidence="6">
    <location>
        <begin position="583"/>
        <end position="609"/>
    </location>
</feature>
<dbReference type="Pfam" id="PF23098">
    <property type="entry name" value="Beta-prop_NOL10_N"/>
    <property type="match status" value="1"/>
</dbReference>
<feature type="domain" description="NUC153" evidence="7">
    <location>
        <begin position="602"/>
        <end position="629"/>
    </location>
</feature>
<evidence type="ECO:0000259" key="7">
    <source>
        <dbReference type="Pfam" id="PF08159"/>
    </source>
</evidence>
<feature type="domain" description="Nucleolar protein 10-like second" evidence="8">
    <location>
        <begin position="446"/>
        <end position="493"/>
    </location>
</feature>